<keyword evidence="2" id="KW-1185">Reference proteome</keyword>
<organism evidence="1 2">
    <name type="scientific">Staphylotrichum tortipilum</name>
    <dbReference type="NCBI Taxonomy" id="2831512"/>
    <lineage>
        <taxon>Eukaryota</taxon>
        <taxon>Fungi</taxon>
        <taxon>Dikarya</taxon>
        <taxon>Ascomycota</taxon>
        <taxon>Pezizomycotina</taxon>
        <taxon>Sordariomycetes</taxon>
        <taxon>Sordariomycetidae</taxon>
        <taxon>Sordariales</taxon>
        <taxon>Chaetomiaceae</taxon>
        <taxon>Staphylotrichum</taxon>
    </lineage>
</organism>
<accession>A0AAN6MDL9</accession>
<name>A0AAN6MDL9_9PEZI</name>
<evidence type="ECO:0000313" key="2">
    <source>
        <dbReference type="Proteomes" id="UP001303889"/>
    </source>
</evidence>
<evidence type="ECO:0000313" key="1">
    <source>
        <dbReference type="EMBL" id="KAK3899017.1"/>
    </source>
</evidence>
<reference evidence="1" key="1">
    <citation type="journal article" date="2023" name="Mol. Phylogenet. Evol.">
        <title>Genome-scale phylogeny and comparative genomics of the fungal order Sordariales.</title>
        <authorList>
            <person name="Hensen N."/>
            <person name="Bonometti L."/>
            <person name="Westerberg I."/>
            <person name="Brannstrom I.O."/>
            <person name="Guillou S."/>
            <person name="Cros-Aarteil S."/>
            <person name="Calhoun S."/>
            <person name="Haridas S."/>
            <person name="Kuo A."/>
            <person name="Mondo S."/>
            <person name="Pangilinan J."/>
            <person name="Riley R."/>
            <person name="LaButti K."/>
            <person name="Andreopoulos B."/>
            <person name="Lipzen A."/>
            <person name="Chen C."/>
            <person name="Yan M."/>
            <person name="Daum C."/>
            <person name="Ng V."/>
            <person name="Clum A."/>
            <person name="Steindorff A."/>
            <person name="Ohm R.A."/>
            <person name="Martin F."/>
            <person name="Silar P."/>
            <person name="Natvig D.O."/>
            <person name="Lalanne C."/>
            <person name="Gautier V."/>
            <person name="Ament-Velasquez S.L."/>
            <person name="Kruys A."/>
            <person name="Hutchinson M.I."/>
            <person name="Powell A.J."/>
            <person name="Barry K."/>
            <person name="Miller A.N."/>
            <person name="Grigoriev I.V."/>
            <person name="Debuchy R."/>
            <person name="Gladieux P."/>
            <person name="Hiltunen Thoren M."/>
            <person name="Johannesson H."/>
        </authorList>
    </citation>
    <scope>NUCLEOTIDE SEQUENCE</scope>
    <source>
        <strain evidence="1">CBS 103.79</strain>
    </source>
</reference>
<proteinExistence type="predicted"/>
<dbReference type="Proteomes" id="UP001303889">
    <property type="component" value="Unassembled WGS sequence"/>
</dbReference>
<comment type="caution">
    <text evidence="1">The sequence shown here is derived from an EMBL/GenBank/DDBJ whole genome shotgun (WGS) entry which is preliminary data.</text>
</comment>
<protein>
    <submittedName>
        <fullName evidence="1">Uncharacterized protein</fullName>
    </submittedName>
</protein>
<sequence>MALQNYGQGHSQTSAGNQDLLDPSHLWRAPVDHLSLHITPGRLTLILVCDIDAGPKGYVDVARHVFDKLSELPRLADCHIRISATAHPVLRRRAEEASLRARGLVPPWRQLPRPGSTGPCLTDLPVDNLLLILSYTDLVTPSRKMTWSRSHGFFIRRRACSHDNNKPRDQPACSPHTHHACRFLHCADPDFCRRFYSASPSTCICWTAPTPFFLICRALTALANYTLYTSNRLVLLEAPSPHTPSTPWPPGEAYRPKTLAASHFLTHVLPPRCRPFLRELDIAFALFSPDAWLLSDPAGARAVLADWAAVVGNLIRVPPAGYRPELPALRVRVVVLGVALRGPGGVLDSGAAGTGRSVTAEGARSVLGLYKGI</sequence>
<feature type="non-terminal residue" evidence="1">
    <location>
        <position position="373"/>
    </location>
</feature>
<gene>
    <name evidence="1" type="ORF">C8A05DRAFT_37377</name>
</gene>
<dbReference type="AlphaFoldDB" id="A0AAN6MDL9"/>
<reference evidence="1" key="2">
    <citation type="submission" date="2023-05" db="EMBL/GenBank/DDBJ databases">
        <authorList>
            <consortium name="Lawrence Berkeley National Laboratory"/>
            <person name="Steindorff A."/>
            <person name="Hensen N."/>
            <person name="Bonometti L."/>
            <person name="Westerberg I."/>
            <person name="Brannstrom I.O."/>
            <person name="Guillou S."/>
            <person name="Cros-Aarteil S."/>
            <person name="Calhoun S."/>
            <person name="Haridas S."/>
            <person name="Kuo A."/>
            <person name="Mondo S."/>
            <person name="Pangilinan J."/>
            <person name="Riley R."/>
            <person name="Labutti K."/>
            <person name="Andreopoulos B."/>
            <person name="Lipzen A."/>
            <person name="Chen C."/>
            <person name="Yanf M."/>
            <person name="Daum C."/>
            <person name="Ng V."/>
            <person name="Clum A."/>
            <person name="Ohm R."/>
            <person name="Martin F."/>
            <person name="Silar P."/>
            <person name="Natvig D."/>
            <person name="Lalanne C."/>
            <person name="Gautier V."/>
            <person name="Ament-Velasquez S.L."/>
            <person name="Kruys A."/>
            <person name="Hutchinson M.I."/>
            <person name="Powell A.J."/>
            <person name="Barry K."/>
            <person name="Miller A.N."/>
            <person name="Grigoriev I.V."/>
            <person name="Debuchy R."/>
            <person name="Gladieux P."/>
            <person name="Thoren M.H."/>
            <person name="Johannesson H."/>
        </authorList>
    </citation>
    <scope>NUCLEOTIDE SEQUENCE</scope>
    <source>
        <strain evidence="1">CBS 103.79</strain>
    </source>
</reference>
<dbReference type="EMBL" id="MU855845">
    <property type="protein sequence ID" value="KAK3899017.1"/>
    <property type="molecule type" value="Genomic_DNA"/>
</dbReference>